<dbReference type="Gene3D" id="3.10.450.50">
    <property type="match status" value="1"/>
</dbReference>
<dbReference type="SUPFAM" id="SSF54427">
    <property type="entry name" value="NTF2-like"/>
    <property type="match status" value="1"/>
</dbReference>
<gene>
    <name evidence="5" type="ORF">M2350_003398</name>
</gene>
<dbReference type="Pfam" id="PF13424">
    <property type="entry name" value="TPR_12"/>
    <property type="match status" value="1"/>
</dbReference>
<comment type="caution">
    <text evidence="5">The sequence shown here is derived from an EMBL/GenBank/DDBJ whole genome shotgun (WGS) entry which is preliminary data.</text>
</comment>
<dbReference type="RefSeq" id="WP_259101465.1">
    <property type="nucleotide sequence ID" value="NZ_CP130454.1"/>
</dbReference>
<evidence type="ECO:0000259" key="4">
    <source>
        <dbReference type="Pfam" id="PF12770"/>
    </source>
</evidence>
<dbReference type="Pfam" id="PF13432">
    <property type="entry name" value="TPR_16"/>
    <property type="match status" value="1"/>
</dbReference>
<keyword evidence="3" id="KW-0732">Signal</keyword>
<dbReference type="Pfam" id="PF13181">
    <property type="entry name" value="TPR_8"/>
    <property type="match status" value="1"/>
</dbReference>
<sequence>MALKANKFSAMAKMFAPLLATILLASSQTSDEVSVRSLVERFFALYAAEDIQAIMALWSSHSPDRKAFGEELTDLLGRFDFSFSAPHFLRTQIEGDKANLRVSVNALVKRIGSSQPFLRTLTRTFVLVKEGDEWKIWRYYPTAQELVNALASANDETELEKLLNAEKELVNQDLVMTLLSMATQHLERNEPKQGLRLAQIAKTIATRIEDPACYALAWYREGDAFWRMGELEQAIEVKEKCLEWLQRELERRQDSLPPEKFAWLQAVLFQLLHWAGMFYEAIVGDQDKSLQKFQTMLHYAQRYGDVYTEANALNCIGGRRLSMGEMAQGIQTMERAIELFEQLIKQYPTNRGLARSYLVALNHLASAYNGLLIPQRALNLYEKSLSISRNLGDKVGEMGALWGIGYSFVLQGNSEKAQTYLEQSLKLAKEVGHYGWIYTNLGTLVELHRKRGNLDAAMACAEEALKVARHIQHHSWELGALENLSFLSVQKGDFQRAKAYIDKGLKLAERLNLQPQRLYQALGDMNRKQKRWQEAIDAYRKAIEQVGVSLSEPTGRLLYLERDWVMAYNNLAACLLMLGQTEEALKVAERAKARTLAEIMQTGKIDLRKRMTEEERQQEEELRKQIARLNIALRSLQNQPNPDQQQVKHLQERIAEARRAYESFRREIYLKHPDIAVLKVELPPITVKQLTELMPDEKTALLEFVVGDDQSFVFIIVRKNGQPVVTVQPIKVSRDELTKLVKSFREQLAKQALKFTEATTLYNLLIAPLEKMLTGKKVLCIVPDSALWELPFAALRDKSGKFLVERFAISYAPSLTTLSAMQRYARQRVEKRKGQLLAFAYPSFGASRKIELPLRGTFEELPQTEREAKAIAALFGKDAQVYLREQATEERFKTEAPKYRILHIATHGIFDVSSPLYSGLLLSQGKFEDGILEAWEIADMDLNAELVVLSACETARGLVKEGEGLIGFAWAIFVAGCPSSLLTQWQVADKSTAELMAAFYRNWRSQKITKAEALQRAQLSLLRSNQWSHPFFWAPFVLIGDWR</sequence>
<feature type="domain" description="CHAT" evidence="4">
    <location>
        <begin position="758"/>
        <end position="1041"/>
    </location>
</feature>
<protein>
    <submittedName>
        <fullName evidence="5">CHAT domain-containing protein/ketosteroid isomerase-like protein</fullName>
    </submittedName>
</protein>
<feature type="signal peptide" evidence="3">
    <location>
        <begin position="1"/>
        <end position="25"/>
    </location>
</feature>
<dbReference type="Gene3D" id="1.25.40.10">
    <property type="entry name" value="Tetratricopeptide repeat domain"/>
    <property type="match status" value="2"/>
</dbReference>
<evidence type="ECO:0000256" key="3">
    <source>
        <dbReference type="SAM" id="SignalP"/>
    </source>
</evidence>
<dbReference type="EMBL" id="JANUCP010000008">
    <property type="protein sequence ID" value="MCS3920957.1"/>
    <property type="molecule type" value="Genomic_DNA"/>
</dbReference>
<feature type="chain" id="PRO_5046861149" evidence="3">
    <location>
        <begin position="26"/>
        <end position="1043"/>
    </location>
</feature>
<dbReference type="Proteomes" id="UP001204798">
    <property type="component" value="Unassembled WGS sequence"/>
</dbReference>
<evidence type="ECO:0000313" key="5">
    <source>
        <dbReference type="EMBL" id="MCS3920957.1"/>
    </source>
</evidence>
<dbReference type="PANTHER" id="PTHR10098">
    <property type="entry name" value="RAPSYN-RELATED"/>
    <property type="match status" value="1"/>
</dbReference>
<accession>A0ABT2ESQ2</accession>
<keyword evidence="6" id="KW-1185">Reference proteome</keyword>
<name>A0ABT2ESQ2_9BACT</name>
<dbReference type="InterPro" id="IPR032710">
    <property type="entry name" value="NTF2-like_dom_sf"/>
</dbReference>
<dbReference type="SUPFAM" id="SSF48452">
    <property type="entry name" value="TPR-like"/>
    <property type="match status" value="2"/>
</dbReference>
<evidence type="ECO:0000313" key="6">
    <source>
        <dbReference type="Proteomes" id="UP001204798"/>
    </source>
</evidence>
<feature type="coiled-coil region" evidence="2">
    <location>
        <begin position="604"/>
        <end position="667"/>
    </location>
</feature>
<keyword evidence="1" id="KW-0802">TPR repeat</keyword>
<dbReference type="Pfam" id="PF13174">
    <property type="entry name" value="TPR_6"/>
    <property type="match status" value="1"/>
</dbReference>
<feature type="repeat" description="TPR" evidence="1">
    <location>
        <begin position="215"/>
        <end position="248"/>
    </location>
</feature>
<dbReference type="SMART" id="SM00028">
    <property type="entry name" value="TPR"/>
    <property type="match status" value="8"/>
</dbReference>
<dbReference type="Pfam" id="PF12770">
    <property type="entry name" value="CHAT"/>
    <property type="match status" value="1"/>
</dbReference>
<dbReference type="InterPro" id="IPR019734">
    <property type="entry name" value="TPR_rpt"/>
</dbReference>
<proteinExistence type="predicted"/>
<keyword evidence="2" id="KW-0175">Coiled coil</keyword>
<evidence type="ECO:0000256" key="1">
    <source>
        <dbReference type="PROSITE-ProRule" id="PRU00339"/>
    </source>
</evidence>
<evidence type="ECO:0000256" key="2">
    <source>
        <dbReference type="SAM" id="Coils"/>
    </source>
</evidence>
<reference evidence="5 6" key="1">
    <citation type="submission" date="2022-08" db="EMBL/GenBank/DDBJ databases">
        <title>Bacterial and archaeal communities from various locations to study Microbial Dark Matter (Phase II).</title>
        <authorList>
            <person name="Stepanauskas R."/>
        </authorList>
    </citation>
    <scope>NUCLEOTIDE SEQUENCE [LARGE SCALE GENOMIC DNA]</scope>
    <source>
        <strain evidence="5 6">PD1</strain>
    </source>
</reference>
<organism evidence="5 6">
    <name type="scientific">Candidatus Fervidibacter sacchari</name>
    <dbReference type="NCBI Taxonomy" id="1448929"/>
    <lineage>
        <taxon>Bacteria</taxon>
        <taxon>Candidatus Fervidibacterota</taxon>
        <taxon>Candidatus Fervidibacter</taxon>
    </lineage>
</organism>
<dbReference type="PROSITE" id="PS50005">
    <property type="entry name" value="TPR"/>
    <property type="match status" value="1"/>
</dbReference>
<dbReference type="InterPro" id="IPR011990">
    <property type="entry name" value="TPR-like_helical_dom_sf"/>
</dbReference>
<dbReference type="InterPro" id="IPR024983">
    <property type="entry name" value="CHAT_dom"/>
</dbReference>